<feature type="transmembrane region" description="Helical" evidence="1">
    <location>
        <begin position="6"/>
        <end position="25"/>
    </location>
</feature>
<keyword evidence="1" id="KW-0472">Membrane</keyword>
<accession>A0A2R8AAE1</accession>
<evidence type="ECO:0000313" key="3">
    <source>
        <dbReference type="Proteomes" id="UP000244932"/>
    </source>
</evidence>
<gene>
    <name evidence="2" type="ORF">POI8812_01509</name>
</gene>
<dbReference type="AlphaFoldDB" id="A0A2R8AAE1"/>
<name>A0A2R8AAE1_9RHOB</name>
<protein>
    <submittedName>
        <fullName evidence="2">Uncharacterized protein</fullName>
    </submittedName>
</protein>
<dbReference type="Proteomes" id="UP000244932">
    <property type="component" value="Unassembled WGS sequence"/>
</dbReference>
<evidence type="ECO:0000313" key="2">
    <source>
        <dbReference type="EMBL" id="SPF29202.1"/>
    </source>
</evidence>
<organism evidence="2 3">
    <name type="scientific">Pontivivens insulae</name>
    <dbReference type="NCBI Taxonomy" id="1639689"/>
    <lineage>
        <taxon>Bacteria</taxon>
        <taxon>Pseudomonadati</taxon>
        <taxon>Pseudomonadota</taxon>
        <taxon>Alphaproteobacteria</taxon>
        <taxon>Rhodobacterales</taxon>
        <taxon>Paracoccaceae</taxon>
        <taxon>Pontivivens</taxon>
    </lineage>
</organism>
<evidence type="ECO:0000256" key="1">
    <source>
        <dbReference type="SAM" id="Phobius"/>
    </source>
</evidence>
<reference evidence="2 3" key="1">
    <citation type="submission" date="2018-03" db="EMBL/GenBank/DDBJ databases">
        <authorList>
            <person name="Keele B.F."/>
        </authorList>
    </citation>
    <scope>NUCLEOTIDE SEQUENCE [LARGE SCALE GENOMIC DNA]</scope>
    <source>
        <strain evidence="2 3">CeCT 8812</strain>
    </source>
</reference>
<keyword evidence="1" id="KW-1133">Transmembrane helix</keyword>
<keyword evidence="1" id="KW-0812">Transmembrane</keyword>
<proteinExistence type="predicted"/>
<dbReference type="RefSeq" id="WP_108781920.1">
    <property type="nucleotide sequence ID" value="NZ_OMKW01000002.1"/>
</dbReference>
<dbReference type="EMBL" id="OMKW01000002">
    <property type="protein sequence ID" value="SPF29202.1"/>
    <property type="molecule type" value="Genomic_DNA"/>
</dbReference>
<sequence length="88" mass="10007">MSEGTLWLAGIFAGIVCLVLILAVIEQAIRRPRKKSFSEKFQMDENEFRNLDTSFGNPLGGRDIQGGTDYLREMVAEKNRKKDDEEGR</sequence>
<keyword evidence="3" id="KW-1185">Reference proteome</keyword>
<dbReference type="OrthoDB" id="9996125at2"/>